<accession>A0A382ARY9</accession>
<dbReference type="PROSITE" id="PS51365">
    <property type="entry name" value="RENAL_DIPEPTIDASE_2"/>
    <property type="match status" value="1"/>
</dbReference>
<sequence length="343" mass="38103">VEISEHAARLHADSIVIDPCVQYLIKRTDRINRSGLTGVGLTIPRPGADMAETIPYVRDFLEVIALEERFCLGDSPQAIRDAHTQGKLAHIFLSQDSNFVGTNLKNLLFWKQLGLRIMQITYNELNPAGAGCLELNDGGLSQFGKVMIREMERVGITLDLTHVGARTFREACNVATLPIIASHSNPKSVADNPRNITDDQIKAIADSGGVVCVTTWAPLIWDGTAGMPTLDDYLRCLEYAMDLVGIDHIGVSTDSMGTMGAYPKHDFDADALPYGSVTDEFDRLARPPDNNNRQPSDFNGIEDFPRLTHKLVERGYADEEIKKVLGENMMRVFDHTWKTELFK</sequence>
<name>A0A382ARY9_9ZZZZ</name>
<protein>
    <recommendedName>
        <fullName evidence="2">Dipeptidase</fullName>
    </recommendedName>
</protein>
<dbReference type="Gene3D" id="3.20.20.140">
    <property type="entry name" value="Metal-dependent hydrolases"/>
    <property type="match status" value="1"/>
</dbReference>
<organism evidence="1">
    <name type="scientific">marine metagenome</name>
    <dbReference type="NCBI Taxonomy" id="408172"/>
    <lineage>
        <taxon>unclassified sequences</taxon>
        <taxon>metagenomes</taxon>
        <taxon>ecological metagenomes</taxon>
    </lineage>
</organism>
<dbReference type="PANTHER" id="PTHR10443:SF12">
    <property type="entry name" value="DIPEPTIDASE"/>
    <property type="match status" value="1"/>
</dbReference>
<dbReference type="InterPro" id="IPR032466">
    <property type="entry name" value="Metal_Hydrolase"/>
</dbReference>
<proteinExistence type="predicted"/>
<dbReference type="GO" id="GO:0070573">
    <property type="term" value="F:metallodipeptidase activity"/>
    <property type="evidence" value="ECO:0007669"/>
    <property type="project" value="InterPro"/>
</dbReference>
<dbReference type="AlphaFoldDB" id="A0A382ARY9"/>
<dbReference type="PANTHER" id="PTHR10443">
    <property type="entry name" value="MICROSOMAL DIPEPTIDASE"/>
    <property type="match status" value="1"/>
</dbReference>
<evidence type="ECO:0008006" key="2">
    <source>
        <dbReference type="Google" id="ProtNLM"/>
    </source>
</evidence>
<dbReference type="SUPFAM" id="SSF51556">
    <property type="entry name" value="Metallo-dependent hydrolases"/>
    <property type="match status" value="1"/>
</dbReference>
<dbReference type="GO" id="GO:0006508">
    <property type="term" value="P:proteolysis"/>
    <property type="evidence" value="ECO:0007669"/>
    <property type="project" value="InterPro"/>
</dbReference>
<dbReference type="EMBL" id="UINC01026408">
    <property type="protein sequence ID" value="SVB03803.1"/>
    <property type="molecule type" value="Genomic_DNA"/>
</dbReference>
<dbReference type="InterPro" id="IPR008257">
    <property type="entry name" value="Pept_M19"/>
</dbReference>
<evidence type="ECO:0000313" key="1">
    <source>
        <dbReference type="EMBL" id="SVB03803.1"/>
    </source>
</evidence>
<dbReference type="Pfam" id="PF01244">
    <property type="entry name" value="Peptidase_M19"/>
    <property type="match status" value="1"/>
</dbReference>
<gene>
    <name evidence="1" type="ORF">METZ01_LOCUS156657</name>
</gene>
<feature type="non-terminal residue" evidence="1">
    <location>
        <position position="1"/>
    </location>
</feature>
<reference evidence="1" key="1">
    <citation type="submission" date="2018-05" db="EMBL/GenBank/DDBJ databases">
        <authorList>
            <person name="Lanie J.A."/>
            <person name="Ng W.-L."/>
            <person name="Kazmierczak K.M."/>
            <person name="Andrzejewski T.M."/>
            <person name="Davidsen T.M."/>
            <person name="Wayne K.J."/>
            <person name="Tettelin H."/>
            <person name="Glass J.I."/>
            <person name="Rusch D."/>
            <person name="Podicherti R."/>
            <person name="Tsui H.-C.T."/>
            <person name="Winkler M.E."/>
        </authorList>
    </citation>
    <scope>NUCLEOTIDE SEQUENCE</scope>
</reference>